<evidence type="ECO:0000256" key="2">
    <source>
        <dbReference type="ARBA" id="ARBA00022980"/>
    </source>
</evidence>
<dbReference type="GO" id="GO:1990904">
    <property type="term" value="C:ribonucleoprotein complex"/>
    <property type="evidence" value="ECO:0007669"/>
    <property type="project" value="UniProtKB-KW"/>
</dbReference>
<dbReference type="InterPro" id="IPR038526">
    <property type="entry name" value="Ribosomal_eL22_sf"/>
</dbReference>
<dbReference type="GO" id="GO:0005840">
    <property type="term" value="C:ribosome"/>
    <property type="evidence" value="ECO:0007669"/>
    <property type="project" value="UniProtKB-KW"/>
</dbReference>
<dbReference type="InterPro" id="IPR002671">
    <property type="entry name" value="Ribosomal_eL22"/>
</dbReference>
<sequence>MPAQKVTKAKRPSHHYVIDVSAPADDKIFDVAAFEKFLHDRIKVQGRTNNLGEQVAITHNGTKEVVVDTKIDFSKRYLKYLTKKFLKKNNLRDWLRVVSTDKDTYKLKYFNVSNAEEESDNEDEE</sequence>
<evidence type="ECO:0000313" key="5">
    <source>
        <dbReference type="Proteomes" id="UP001150907"/>
    </source>
</evidence>
<dbReference type="GO" id="GO:0005737">
    <property type="term" value="C:cytoplasm"/>
    <property type="evidence" value="ECO:0007669"/>
    <property type="project" value="UniProtKB-ARBA"/>
</dbReference>
<dbReference type="Gene3D" id="3.30.1360.210">
    <property type="match status" value="1"/>
</dbReference>
<evidence type="ECO:0000313" key="4">
    <source>
        <dbReference type="EMBL" id="KAJ2002541.1"/>
    </source>
</evidence>
<dbReference type="GO" id="GO:0002181">
    <property type="term" value="P:cytoplasmic translation"/>
    <property type="evidence" value="ECO:0007669"/>
    <property type="project" value="TreeGrafter"/>
</dbReference>
<evidence type="ECO:0000256" key="1">
    <source>
        <dbReference type="ARBA" id="ARBA00007817"/>
    </source>
</evidence>
<dbReference type="PANTHER" id="PTHR10064:SF31">
    <property type="entry name" value="LARGE RIBOSOMAL SUBUNIT PROTEIN EL22A-RELATED"/>
    <property type="match status" value="1"/>
</dbReference>
<dbReference type="AlphaFoldDB" id="A0A9W8BGK7"/>
<dbReference type="Proteomes" id="UP001150907">
    <property type="component" value="Unassembled WGS sequence"/>
</dbReference>
<keyword evidence="2 4" id="KW-0689">Ribosomal protein</keyword>
<accession>A0A9W8BGK7</accession>
<name>A0A9W8BGK7_9FUNG</name>
<keyword evidence="3" id="KW-0687">Ribonucleoprotein</keyword>
<proteinExistence type="inferred from homology"/>
<dbReference type="OrthoDB" id="10259820at2759"/>
<protein>
    <submittedName>
        <fullName evidence="4">60S ribosomal protein L22</fullName>
    </submittedName>
</protein>
<dbReference type="EMBL" id="JANBQF010000292">
    <property type="protein sequence ID" value="KAJ2002541.1"/>
    <property type="molecule type" value="Genomic_DNA"/>
</dbReference>
<dbReference type="GO" id="GO:0003735">
    <property type="term" value="F:structural constituent of ribosome"/>
    <property type="evidence" value="ECO:0007669"/>
    <property type="project" value="InterPro"/>
</dbReference>
<keyword evidence="5" id="KW-1185">Reference proteome</keyword>
<dbReference type="FunFam" id="3.30.1360.210:FF:000001">
    <property type="entry name" value="60S ribosomal protein L22 1"/>
    <property type="match status" value="1"/>
</dbReference>
<comment type="similarity">
    <text evidence="1">Belongs to the eukaryotic ribosomal protein eL22 family.</text>
</comment>
<dbReference type="GO" id="GO:0003723">
    <property type="term" value="F:RNA binding"/>
    <property type="evidence" value="ECO:0007669"/>
    <property type="project" value="TreeGrafter"/>
</dbReference>
<gene>
    <name evidence="4" type="primary">RPL22</name>
    <name evidence="4" type="ORF">H4R26_003553</name>
</gene>
<comment type="caution">
    <text evidence="4">The sequence shown here is derived from an EMBL/GenBank/DDBJ whole genome shotgun (WGS) entry which is preliminary data.</text>
</comment>
<evidence type="ECO:0000256" key="3">
    <source>
        <dbReference type="ARBA" id="ARBA00023274"/>
    </source>
</evidence>
<dbReference type="PANTHER" id="PTHR10064">
    <property type="entry name" value="60S RIBOSOMAL PROTEIN L22"/>
    <property type="match status" value="1"/>
</dbReference>
<organism evidence="4 5">
    <name type="scientific">Coemansia thaxteri</name>
    <dbReference type="NCBI Taxonomy" id="2663907"/>
    <lineage>
        <taxon>Eukaryota</taxon>
        <taxon>Fungi</taxon>
        <taxon>Fungi incertae sedis</taxon>
        <taxon>Zoopagomycota</taxon>
        <taxon>Kickxellomycotina</taxon>
        <taxon>Kickxellomycetes</taxon>
        <taxon>Kickxellales</taxon>
        <taxon>Kickxellaceae</taxon>
        <taxon>Coemansia</taxon>
    </lineage>
</organism>
<reference evidence="4" key="1">
    <citation type="submission" date="2022-07" db="EMBL/GenBank/DDBJ databases">
        <title>Phylogenomic reconstructions and comparative analyses of Kickxellomycotina fungi.</title>
        <authorList>
            <person name="Reynolds N.K."/>
            <person name="Stajich J.E."/>
            <person name="Barry K."/>
            <person name="Grigoriev I.V."/>
            <person name="Crous P."/>
            <person name="Smith M.E."/>
        </authorList>
    </citation>
    <scope>NUCLEOTIDE SEQUENCE</scope>
    <source>
        <strain evidence="4">IMI 214461</strain>
    </source>
</reference>
<dbReference type="Pfam" id="PF01776">
    <property type="entry name" value="Ribosomal_L22e"/>
    <property type="match status" value="1"/>
</dbReference>